<keyword evidence="3" id="KW-0560">Oxidoreductase</keyword>
<dbReference type="SUPFAM" id="SSF51735">
    <property type="entry name" value="NAD(P)-binding Rossmann-fold domains"/>
    <property type="match status" value="1"/>
</dbReference>
<comment type="caution">
    <text evidence="9">The sequence shown here is derived from an EMBL/GenBank/DDBJ whole genome shotgun (WGS) entry which is preliminary data.</text>
</comment>
<dbReference type="PIRSF" id="PIRSF500136">
    <property type="entry name" value="UDP_ManNAc_DH"/>
    <property type="match status" value="1"/>
</dbReference>
<evidence type="ECO:0000256" key="4">
    <source>
        <dbReference type="ARBA" id="ARBA00023027"/>
    </source>
</evidence>
<dbReference type="Proteomes" id="UP001596201">
    <property type="component" value="Unassembled WGS sequence"/>
</dbReference>
<comment type="catalytic activity">
    <reaction evidence="6">
        <text>UDP-N-acetyl-alpha-D-mannosamine + 2 NAD(+) + H2O = UDP-N-acetyl-alpha-D-mannosaminouronate + 2 NADH + 3 H(+)</text>
        <dbReference type="Rhea" id="RHEA:25780"/>
        <dbReference type="ChEBI" id="CHEBI:15377"/>
        <dbReference type="ChEBI" id="CHEBI:15378"/>
        <dbReference type="ChEBI" id="CHEBI:57540"/>
        <dbReference type="ChEBI" id="CHEBI:57945"/>
        <dbReference type="ChEBI" id="CHEBI:68623"/>
        <dbReference type="ChEBI" id="CHEBI:70731"/>
        <dbReference type="EC" id="1.1.1.336"/>
    </reaction>
</comment>
<keyword evidence="4" id="KW-0520">NAD</keyword>
<proteinExistence type="inferred from homology"/>
<dbReference type="InterPro" id="IPR017476">
    <property type="entry name" value="UDP-Glc/GDP-Man"/>
</dbReference>
<dbReference type="PIRSF" id="PIRSF000124">
    <property type="entry name" value="UDPglc_GDPman_dh"/>
    <property type="match status" value="1"/>
</dbReference>
<dbReference type="Gene3D" id="3.40.50.720">
    <property type="entry name" value="NAD(P)-binding Rossmann-like Domain"/>
    <property type="match status" value="2"/>
</dbReference>
<dbReference type="PANTHER" id="PTHR43491">
    <property type="entry name" value="UDP-N-ACETYL-D-MANNOSAMINE DEHYDROGENASE"/>
    <property type="match status" value="1"/>
</dbReference>
<sequence length="458" mass="47686">MSTQTTVEALYGSVAPVADQREAFTSGRIPVGVYGLGKMGLPLAAVYAETTGNVTGADVDPAVVECVNDGHSHVVGEPGLDALVGETVEAGALSAETDPAAVAEDARVHVVIVPTLVDDKTPDLSIVRSVAEDVGAGLDAGDLVVFESTLPPRSCRDELLPVLEAESGLELGEFGLAFCPERTHSGRALEDIRGAHPKVVGGADAESTRAAKLVYDELADTDLVTVSDTTTAEAVKVFEGLYRDVNIALANELATHADALEIDVTEAIAAANTQPFCDIHTPGAGVGGHCIPYYPYFLTDPFDVPTPLLETARAVNDGMPTYTAELALTGLRDEGVDPADATVLVAGLTYRAGVAETRKTPALPIVERLAEAGATVLATDPILDDTSEFSVAGATVVDAPTDADPDAVVLVTAHEEFRDLDVPTLAGDGRLVLVDGRQALTEYRGHESVRYEGVGLHD</sequence>
<dbReference type="InterPro" id="IPR001732">
    <property type="entry name" value="UDP-Glc/GDP-Man_DH_N"/>
</dbReference>
<dbReference type="Pfam" id="PF03720">
    <property type="entry name" value="UDPG_MGDP_dh_C"/>
    <property type="match status" value="1"/>
</dbReference>
<dbReference type="InterPro" id="IPR036291">
    <property type="entry name" value="NAD(P)-bd_dom_sf"/>
</dbReference>
<name>A0ABD5RCC0_9EURY</name>
<evidence type="ECO:0000256" key="2">
    <source>
        <dbReference type="ARBA" id="ARBA00016796"/>
    </source>
</evidence>
<dbReference type="InterPro" id="IPR028359">
    <property type="entry name" value="UDP_ManNAc/GlcNAc_DH"/>
</dbReference>
<dbReference type="InterPro" id="IPR014026">
    <property type="entry name" value="UDP-Glc/GDP-Man_DH_dimer"/>
</dbReference>
<comment type="similarity">
    <text evidence="7">Belongs to the UDP-glucose/GDP-mannose dehydrogenase family.</text>
</comment>
<evidence type="ECO:0000256" key="3">
    <source>
        <dbReference type="ARBA" id="ARBA00023002"/>
    </source>
</evidence>
<dbReference type="InterPro" id="IPR008927">
    <property type="entry name" value="6-PGluconate_DH-like_C_sf"/>
</dbReference>
<gene>
    <name evidence="9" type="ORF">ACFPJ5_11715</name>
</gene>
<dbReference type="RefSeq" id="WP_227229851.1">
    <property type="nucleotide sequence ID" value="NZ_JAJCVJ010000002.1"/>
</dbReference>
<dbReference type="SUPFAM" id="SSF52413">
    <property type="entry name" value="UDP-glucose/GDP-mannose dehydrogenase C-terminal domain"/>
    <property type="match status" value="1"/>
</dbReference>
<dbReference type="SUPFAM" id="SSF48179">
    <property type="entry name" value="6-phosphogluconate dehydrogenase C-terminal domain-like"/>
    <property type="match status" value="1"/>
</dbReference>
<dbReference type="AlphaFoldDB" id="A0ABD5RCC0"/>
<dbReference type="InterPro" id="IPR036220">
    <property type="entry name" value="UDP-Glc/GDP-Man_DH_C_sf"/>
</dbReference>
<dbReference type="PANTHER" id="PTHR43491:SF5">
    <property type="entry name" value="UDP-N-ACETYL-D-MANNOSAMINE DEHYDROGENASE"/>
    <property type="match status" value="1"/>
</dbReference>
<evidence type="ECO:0000313" key="10">
    <source>
        <dbReference type="Proteomes" id="UP001596201"/>
    </source>
</evidence>
<protein>
    <recommendedName>
        <fullName evidence="2">UDP-N-acetyl-D-mannosamine dehydrogenase</fullName>
        <ecNumber evidence="1">1.1.1.336</ecNumber>
    </recommendedName>
    <alternativeName>
        <fullName evidence="5">UDP-ManNAc 6-dehydrogenase</fullName>
    </alternativeName>
</protein>
<keyword evidence="10" id="KW-1185">Reference proteome</keyword>
<dbReference type="GO" id="GO:0089714">
    <property type="term" value="F:UDP-N-acetyl-D-mannosamine dehydrogenase activity"/>
    <property type="evidence" value="ECO:0007669"/>
    <property type="project" value="UniProtKB-EC"/>
</dbReference>
<evidence type="ECO:0000256" key="5">
    <source>
        <dbReference type="ARBA" id="ARBA00030172"/>
    </source>
</evidence>
<dbReference type="Pfam" id="PF03721">
    <property type="entry name" value="UDPG_MGDP_dh_N"/>
    <property type="match status" value="1"/>
</dbReference>
<evidence type="ECO:0000259" key="8">
    <source>
        <dbReference type="SMART" id="SM00984"/>
    </source>
</evidence>
<feature type="domain" description="UDP-glucose/GDP-mannose dehydrogenase C-terminal" evidence="8">
    <location>
        <begin position="344"/>
        <end position="442"/>
    </location>
</feature>
<dbReference type="SMART" id="SM00984">
    <property type="entry name" value="UDPG_MGDP_dh_C"/>
    <property type="match status" value="1"/>
</dbReference>
<evidence type="ECO:0000256" key="6">
    <source>
        <dbReference type="ARBA" id="ARBA00049130"/>
    </source>
</evidence>
<dbReference type="EC" id="1.1.1.336" evidence="1"/>
<accession>A0ABD5RCC0</accession>
<organism evidence="9 10">
    <name type="scientific">Salinirubrum litoreum</name>
    <dbReference type="NCBI Taxonomy" id="1126234"/>
    <lineage>
        <taxon>Archaea</taxon>
        <taxon>Methanobacteriati</taxon>
        <taxon>Methanobacteriota</taxon>
        <taxon>Stenosarchaea group</taxon>
        <taxon>Halobacteria</taxon>
        <taxon>Halobacteriales</taxon>
        <taxon>Haloferacaceae</taxon>
        <taxon>Salinirubrum</taxon>
    </lineage>
</organism>
<dbReference type="NCBIfam" id="TIGR03026">
    <property type="entry name" value="NDP-sugDHase"/>
    <property type="match status" value="1"/>
</dbReference>
<dbReference type="EMBL" id="JBHSKX010000002">
    <property type="protein sequence ID" value="MFC5367603.1"/>
    <property type="molecule type" value="Genomic_DNA"/>
</dbReference>
<reference evidence="9 10" key="1">
    <citation type="journal article" date="2019" name="Int. J. Syst. Evol. Microbiol.">
        <title>The Global Catalogue of Microorganisms (GCM) 10K type strain sequencing project: providing services to taxonomists for standard genome sequencing and annotation.</title>
        <authorList>
            <consortium name="The Broad Institute Genomics Platform"/>
            <consortium name="The Broad Institute Genome Sequencing Center for Infectious Disease"/>
            <person name="Wu L."/>
            <person name="Ma J."/>
        </authorList>
    </citation>
    <scope>NUCLEOTIDE SEQUENCE [LARGE SCALE GENOMIC DNA]</scope>
    <source>
        <strain evidence="9 10">CGMCC 1.12237</strain>
    </source>
</reference>
<dbReference type="InterPro" id="IPR014027">
    <property type="entry name" value="UDP-Glc/GDP-Man_DH_C"/>
</dbReference>
<evidence type="ECO:0000313" key="9">
    <source>
        <dbReference type="EMBL" id="MFC5367603.1"/>
    </source>
</evidence>
<dbReference type="Pfam" id="PF00984">
    <property type="entry name" value="UDPG_MGDP_dh"/>
    <property type="match status" value="1"/>
</dbReference>
<evidence type="ECO:0000256" key="7">
    <source>
        <dbReference type="PIRNR" id="PIRNR000124"/>
    </source>
</evidence>
<evidence type="ECO:0000256" key="1">
    <source>
        <dbReference type="ARBA" id="ARBA00012935"/>
    </source>
</evidence>